<dbReference type="InterPro" id="IPR019800">
    <property type="entry name" value="Glyco_hydro_3_AS"/>
</dbReference>
<evidence type="ECO:0000256" key="2">
    <source>
        <dbReference type="ARBA" id="ARBA00005336"/>
    </source>
</evidence>
<name>A0A1H7C274_9DEIO</name>
<dbReference type="InterPro" id="IPR001764">
    <property type="entry name" value="Glyco_hydro_3_N"/>
</dbReference>
<keyword evidence="4" id="KW-0732">Signal</keyword>
<feature type="domain" description="Fibronectin type III-like" evidence="8">
    <location>
        <begin position="655"/>
        <end position="724"/>
    </location>
</feature>
<dbReference type="Pfam" id="PF01915">
    <property type="entry name" value="Glyco_hydro_3_C"/>
    <property type="match status" value="1"/>
</dbReference>
<dbReference type="SUPFAM" id="SSF51445">
    <property type="entry name" value="(Trans)glycosidases"/>
    <property type="match status" value="1"/>
</dbReference>
<dbReference type="SUPFAM" id="SSF52279">
    <property type="entry name" value="Beta-D-glucan exohydrolase, C-terminal domain"/>
    <property type="match status" value="1"/>
</dbReference>
<dbReference type="Proteomes" id="UP000199223">
    <property type="component" value="Unassembled WGS sequence"/>
</dbReference>
<proteinExistence type="inferred from homology"/>
<dbReference type="GO" id="GO:0008422">
    <property type="term" value="F:beta-glucosidase activity"/>
    <property type="evidence" value="ECO:0007669"/>
    <property type="project" value="UniProtKB-EC"/>
</dbReference>
<dbReference type="InterPro" id="IPR036962">
    <property type="entry name" value="Glyco_hydro_3_N_sf"/>
</dbReference>
<gene>
    <name evidence="9" type="ORF">SAMN04488058_1225</name>
</gene>
<dbReference type="OrthoDB" id="9805821at2"/>
<dbReference type="EC" id="3.2.1.21" evidence="3"/>
<dbReference type="Gene3D" id="2.60.40.10">
    <property type="entry name" value="Immunoglobulins"/>
    <property type="match status" value="1"/>
</dbReference>
<evidence type="ECO:0000256" key="3">
    <source>
        <dbReference type="ARBA" id="ARBA00012744"/>
    </source>
</evidence>
<comment type="catalytic activity">
    <reaction evidence="1">
        <text>Hydrolysis of terminal, non-reducing beta-D-glucosyl residues with release of beta-D-glucose.</text>
        <dbReference type="EC" id="3.2.1.21"/>
    </reaction>
</comment>
<evidence type="ECO:0000256" key="5">
    <source>
        <dbReference type="ARBA" id="ARBA00022801"/>
    </source>
</evidence>
<dbReference type="FunFam" id="2.60.40.10:FF:000495">
    <property type="entry name" value="Periplasmic beta-glucosidase"/>
    <property type="match status" value="1"/>
</dbReference>
<sequence>MTRPAPVRDDTAPRPDLEARAQALLAQMTLEEKIGQLWQVQPVELGAETPEGAPLPERPGLRDDIRAGRVGSLLNLADPALVNEYQRLAAEESRLGIPLLIGADVIHGFRTVFPIPLAEACTWNPPLLERAARAAALEASAVGIDWIFAPMVDVARDPRWGRIAEGSGEDVYLGGVLAAARVRGFQAADLETGRQVAACPKHYVGYGAAEAGRDYNTVDLSERTLREVHLPPFKAAFDAGAGTVMTAFNEIGGVPASANPFTLRRILREEWRWPGVTLSDYESVRELIPHGVAADLQDAARLSLTAGLDIEMVSRAYADHLPELVREGTVPEALVDEATLRVLMLKLRLGLFEQPYVDAARAEGFMGREETRDLALEVARQSAVLLKNGDGVLPLTPGAGRVALIGPLADARRALLGCWTLFGRAEEVETILEGVRQFAPDVAYVPGGTVRDADEGDFAEAVRAAEAADMVILVLGEDDQMSGEARSKTRPGLPGAQARLARAVLATGKPVVSVILSGRPLVIPELVEGSAAVLAAWHGGTRAGRAVAELLFGAASPGGRLTAGWPRHVGQLPMTYAHKNTGRPEGGPGAVQFGEPFTSRYTDSPNTPLFPFGHGLTYTRFEYGPVRVLTPEVELGGTVIIEAELTNVGERAGAEVAQLYVRDLVGSVTRPVRELRGFIRAELAPGERRTLRFEVPVSSLAFWRAEGSWGAEAGEFHVWIAPHSAAGAPGTFRVLGSAETEQ</sequence>
<evidence type="ECO:0000313" key="10">
    <source>
        <dbReference type="Proteomes" id="UP000199223"/>
    </source>
</evidence>
<dbReference type="Pfam" id="PF14310">
    <property type="entry name" value="Fn3-like"/>
    <property type="match status" value="1"/>
</dbReference>
<dbReference type="PRINTS" id="PR00133">
    <property type="entry name" value="GLHYDRLASE3"/>
</dbReference>
<evidence type="ECO:0000259" key="8">
    <source>
        <dbReference type="SMART" id="SM01217"/>
    </source>
</evidence>
<dbReference type="InterPro" id="IPR051915">
    <property type="entry name" value="Cellulose_Degrad_GH3"/>
</dbReference>
<dbReference type="Pfam" id="PF00933">
    <property type="entry name" value="Glyco_hydro_3"/>
    <property type="match status" value="1"/>
</dbReference>
<reference evidence="10" key="1">
    <citation type="submission" date="2016-10" db="EMBL/GenBank/DDBJ databases">
        <authorList>
            <person name="Varghese N."/>
            <person name="Submissions S."/>
        </authorList>
    </citation>
    <scope>NUCLEOTIDE SEQUENCE [LARGE SCALE GENOMIC DNA]</scope>
    <source>
        <strain evidence="10">CGMCC 1.10218</strain>
    </source>
</reference>
<organism evidence="9 10">
    <name type="scientific">Deinococcus reticulitermitis</name>
    <dbReference type="NCBI Taxonomy" id="856736"/>
    <lineage>
        <taxon>Bacteria</taxon>
        <taxon>Thermotogati</taxon>
        <taxon>Deinococcota</taxon>
        <taxon>Deinococci</taxon>
        <taxon>Deinococcales</taxon>
        <taxon>Deinococcaceae</taxon>
        <taxon>Deinococcus</taxon>
    </lineage>
</organism>
<dbReference type="InterPro" id="IPR036881">
    <property type="entry name" value="Glyco_hydro_3_C_sf"/>
</dbReference>
<dbReference type="InterPro" id="IPR013783">
    <property type="entry name" value="Ig-like_fold"/>
</dbReference>
<keyword evidence="10" id="KW-1185">Reference proteome</keyword>
<evidence type="ECO:0000256" key="6">
    <source>
        <dbReference type="ARBA" id="ARBA00023295"/>
    </source>
</evidence>
<evidence type="ECO:0000256" key="7">
    <source>
        <dbReference type="RuleBase" id="RU361161"/>
    </source>
</evidence>
<dbReference type="FunFam" id="3.20.20.300:FF:000005">
    <property type="entry name" value="Periplasmic beta-glucosidase"/>
    <property type="match status" value="1"/>
</dbReference>
<dbReference type="SMART" id="SM01217">
    <property type="entry name" value="Fn3_like"/>
    <property type="match status" value="1"/>
</dbReference>
<dbReference type="Gene3D" id="3.20.20.300">
    <property type="entry name" value="Glycoside hydrolase, family 3, N-terminal domain"/>
    <property type="match status" value="1"/>
</dbReference>
<dbReference type="STRING" id="856736.SAMN04488058_1225"/>
<dbReference type="PANTHER" id="PTHR30620:SF16">
    <property type="entry name" value="LYSOSOMAL BETA GLUCOSIDASE"/>
    <property type="match status" value="1"/>
</dbReference>
<dbReference type="InterPro" id="IPR002772">
    <property type="entry name" value="Glyco_hydro_3_C"/>
</dbReference>
<dbReference type="InterPro" id="IPR017853">
    <property type="entry name" value="GH"/>
</dbReference>
<dbReference type="AlphaFoldDB" id="A0A1H7C274"/>
<dbReference type="GO" id="GO:0009251">
    <property type="term" value="P:glucan catabolic process"/>
    <property type="evidence" value="ECO:0007669"/>
    <property type="project" value="TreeGrafter"/>
</dbReference>
<dbReference type="RefSeq" id="WP_092265558.1">
    <property type="nucleotide sequence ID" value="NZ_FNZA01000022.1"/>
</dbReference>
<dbReference type="InterPro" id="IPR026891">
    <property type="entry name" value="Fn3-like"/>
</dbReference>
<evidence type="ECO:0000256" key="4">
    <source>
        <dbReference type="ARBA" id="ARBA00022729"/>
    </source>
</evidence>
<dbReference type="PANTHER" id="PTHR30620">
    <property type="entry name" value="PERIPLASMIC BETA-GLUCOSIDASE-RELATED"/>
    <property type="match status" value="1"/>
</dbReference>
<dbReference type="EMBL" id="FNZA01000022">
    <property type="protein sequence ID" value="SEJ83738.1"/>
    <property type="molecule type" value="Genomic_DNA"/>
</dbReference>
<dbReference type="PROSITE" id="PS00775">
    <property type="entry name" value="GLYCOSYL_HYDROL_F3"/>
    <property type="match status" value="1"/>
</dbReference>
<protein>
    <recommendedName>
        <fullName evidence="3">beta-glucosidase</fullName>
        <ecNumber evidence="3">3.2.1.21</ecNumber>
    </recommendedName>
</protein>
<evidence type="ECO:0000256" key="1">
    <source>
        <dbReference type="ARBA" id="ARBA00000448"/>
    </source>
</evidence>
<keyword evidence="6 7" id="KW-0326">Glycosidase</keyword>
<accession>A0A1H7C274</accession>
<evidence type="ECO:0000313" key="9">
    <source>
        <dbReference type="EMBL" id="SEJ83738.1"/>
    </source>
</evidence>
<dbReference type="Gene3D" id="3.40.50.1700">
    <property type="entry name" value="Glycoside hydrolase family 3 C-terminal domain"/>
    <property type="match status" value="1"/>
</dbReference>
<comment type="similarity">
    <text evidence="2 7">Belongs to the glycosyl hydrolase 3 family.</text>
</comment>
<keyword evidence="5 7" id="KW-0378">Hydrolase</keyword>